<dbReference type="EMBL" id="JBFXLU010000168">
    <property type="protein sequence ID" value="KAL2836990.1"/>
    <property type="molecule type" value="Genomic_DNA"/>
</dbReference>
<organism evidence="2 3">
    <name type="scientific">Aspergillus pseudoustus</name>
    <dbReference type="NCBI Taxonomy" id="1810923"/>
    <lineage>
        <taxon>Eukaryota</taxon>
        <taxon>Fungi</taxon>
        <taxon>Dikarya</taxon>
        <taxon>Ascomycota</taxon>
        <taxon>Pezizomycotina</taxon>
        <taxon>Eurotiomycetes</taxon>
        <taxon>Eurotiomycetidae</taxon>
        <taxon>Eurotiales</taxon>
        <taxon>Aspergillaceae</taxon>
        <taxon>Aspergillus</taxon>
        <taxon>Aspergillus subgen. Nidulantes</taxon>
    </lineage>
</organism>
<name>A0ABR4JAI9_9EURO</name>
<proteinExistence type="predicted"/>
<evidence type="ECO:0000256" key="1">
    <source>
        <dbReference type="SAM" id="MobiDB-lite"/>
    </source>
</evidence>
<reference evidence="2 3" key="1">
    <citation type="submission" date="2024-07" db="EMBL/GenBank/DDBJ databases">
        <title>Section-level genome sequencing and comparative genomics of Aspergillus sections Usti and Cavernicolus.</title>
        <authorList>
            <consortium name="Lawrence Berkeley National Laboratory"/>
            <person name="Nybo J.L."/>
            <person name="Vesth T.C."/>
            <person name="Theobald S."/>
            <person name="Frisvad J.C."/>
            <person name="Larsen T.O."/>
            <person name="Kjaerboelling I."/>
            <person name="Rothschild-Mancinelli K."/>
            <person name="Lyhne E.K."/>
            <person name="Kogle M.E."/>
            <person name="Barry K."/>
            <person name="Clum A."/>
            <person name="Na H."/>
            <person name="Ledsgaard L."/>
            <person name="Lin J."/>
            <person name="Lipzen A."/>
            <person name="Kuo A."/>
            <person name="Riley R."/>
            <person name="Mondo S."/>
            <person name="Labutti K."/>
            <person name="Haridas S."/>
            <person name="Pangalinan J."/>
            <person name="Salamov A.A."/>
            <person name="Simmons B.A."/>
            <person name="Magnuson J.K."/>
            <person name="Chen J."/>
            <person name="Drula E."/>
            <person name="Henrissat B."/>
            <person name="Wiebenga A."/>
            <person name="Lubbers R.J."/>
            <person name="Gomes A.C."/>
            <person name="Makela M.R."/>
            <person name="Stajich J."/>
            <person name="Grigoriev I.V."/>
            <person name="Mortensen U.H."/>
            <person name="De Vries R.P."/>
            <person name="Baker S.E."/>
            <person name="Andersen M.R."/>
        </authorList>
    </citation>
    <scope>NUCLEOTIDE SEQUENCE [LARGE SCALE GENOMIC DNA]</scope>
    <source>
        <strain evidence="2 3">CBS 123904</strain>
    </source>
</reference>
<evidence type="ECO:0000313" key="2">
    <source>
        <dbReference type="EMBL" id="KAL2836990.1"/>
    </source>
</evidence>
<comment type="caution">
    <text evidence="2">The sequence shown here is derived from an EMBL/GenBank/DDBJ whole genome shotgun (WGS) entry which is preliminary data.</text>
</comment>
<dbReference type="Proteomes" id="UP001610446">
    <property type="component" value="Unassembled WGS sequence"/>
</dbReference>
<feature type="region of interest" description="Disordered" evidence="1">
    <location>
        <begin position="1"/>
        <end position="38"/>
    </location>
</feature>
<accession>A0ABR4JAI9</accession>
<keyword evidence="3" id="KW-1185">Reference proteome</keyword>
<protein>
    <submittedName>
        <fullName evidence="2">Uncharacterized protein</fullName>
    </submittedName>
</protein>
<evidence type="ECO:0000313" key="3">
    <source>
        <dbReference type="Proteomes" id="UP001610446"/>
    </source>
</evidence>
<sequence length="206" mass="22914">MQTSPSKVPVLHTPSWMDHKSHPCHQPSPNPFRQRRSRGRACSIQQVALASRCKIHRRPGKRDQSCIEAPVACQPEDADLNLHTVTQESQVNGARLSWNTCEQPTHIIFSSSTNADPLDRGSAMRLLQTELFHVLGVSKIDEANLCEYYFGVPDILMIPGAGAVPSLASVNLEGDAPDSLAQDYVGAESETIRTLYDIYHLLNERW</sequence>
<gene>
    <name evidence="2" type="ORF">BJY01DRAFT_221391</name>
</gene>